<sequence>MRPPKPKSFTAMTNCHPRDFVENCIALPVDVACDYIDRCYAKAADPSAWRHDYCVEAVWRLNHWRTLLDPSSSHDALEIAAYLRAFPPFDYEAYLEARDRKRFPGAL</sequence>
<gene>
    <name evidence="1" type="ORF">Q8X39_08880</name>
</gene>
<organism evidence="1 2">
    <name type="scientific">Leptothrix discophora</name>
    <dbReference type="NCBI Taxonomy" id="89"/>
    <lineage>
        <taxon>Bacteria</taxon>
        <taxon>Pseudomonadati</taxon>
        <taxon>Pseudomonadota</taxon>
        <taxon>Betaproteobacteria</taxon>
        <taxon>Burkholderiales</taxon>
        <taxon>Sphaerotilaceae</taxon>
        <taxon>Leptothrix</taxon>
    </lineage>
</organism>
<dbReference type="EMBL" id="JAUZEE010000004">
    <property type="protein sequence ID" value="MDP4300748.1"/>
    <property type="molecule type" value="Genomic_DNA"/>
</dbReference>
<reference evidence="1 2" key="1">
    <citation type="submission" date="2023-08" db="EMBL/GenBank/DDBJ databases">
        <authorList>
            <person name="Roldan D.M."/>
            <person name="Menes R.J."/>
        </authorList>
    </citation>
    <scope>NUCLEOTIDE SEQUENCE [LARGE SCALE GENOMIC DNA]</scope>
    <source>
        <strain evidence="1 2">CCM 2812</strain>
    </source>
</reference>
<comment type="caution">
    <text evidence="1">The sequence shown here is derived from an EMBL/GenBank/DDBJ whole genome shotgun (WGS) entry which is preliminary data.</text>
</comment>
<dbReference type="Proteomes" id="UP001235760">
    <property type="component" value="Unassembled WGS sequence"/>
</dbReference>
<protein>
    <submittedName>
        <fullName evidence="1">Uncharacterized protein</fullName>
    </submittedName>
</protein>
<name>A0ABT9G2N1_LEPDI</name>
<dbReference type="RefSeq" id="WP_305749313.1">
    <property type="nucleotide sequence ID" value="NZ_JAUZEE010000004.1"/>
</dbReference>
<keyword evidence="2" id="KW-1185">Reference proteome</keyword>
<evidence type="ECO:0000313" key="1">
    <source>
        <dbReference type="EMBL" id="MDP4300748.1"/>
    </source>
</evidence>
<proteinExistence type="predicted"/>
<accession>A0ABT9G2N1</accession>
<evidence type="ECO:0000313" key="2">
    <source>
        <dbReference type="Proteomes" id="UP001235760"/>
    </source>
</evidence>